<protein>
    <submittedName>
        <fullName evidence="3">Uncharacterized protein</fullName>
    </submittedName>
</protein>
<evidence type="ECO:0000313" key="4">
    <source>
        <dbReference type="Proteomes" id="UP001501353"/>
    </source>
</evidence>
<feature type="region of interest" description="Disordered" evidence="1">
    <location>
        <begin position="106"/>
        <end position="129"/>
    </location>
</feature>
<name>A0ABP7TL65_9BURK</name>
<evidence type="ECO:0000256" key="1">
    <source>
        <dbReference type="SAM" id="MobiDB-lite"/>
    </source>
</evidence>
<dbReference type="RefSeq" id="WP_344763932.1">
    <property type="nucleotide sequence ID" value="NZ_BAAAZE010000010.1"/>
</dbReference>
<organism evidence="3 4">
    <name type="scientific">Actimicrobium antarcticum</name>
    <dbReference type="NCBI Taxonomy" id="1051899"/>
    <lineage>
        <taxon>Bacteria</taxon>
        <taxon>Pseudomonadati</taxon>
        <taxon>Pseudomonadota</taxon>
        <taxon>Betaproteobacteria</taxon>
        <taxon>Burkholderiales</taxon>
        <taxon>Oxalobacteraceae</taxon>
        <taxon>Actimicrobium</taxon>
    </lineage>
</organism>
<proteinExistence type="predicted"/>
<gene>
    <name evidence="3" type="ORF">GCM10022212_27540</name>
</gene>
<accession>A0ABP7TL65</accession>
<sequence length="669" mass="71070">MHRKTSIWVLIALLTSSFGLSASAATVARQIARSGTIQLPATVSGTTGLALPETSPIFDRVPNLADGPSSTGRVGTQAIKGVLQRAEKFKINRSIATATGKGEFVESLTEGEDVGDDADDDENADQRNPKRITKRVLASFDGPNSRNQRLANKGNQFSVQPPDQALCAGNGYVLSSVNTVLKITDRSGKSLSGDVDLNSFYGYPAAIDRGANPPRFGPAITDPVCYFDPQVNRWFHAVLTLDTFPSSGNLTGTNHLDLAVSNSGNPLESWSVYRLPVQNDGTEGTPSHPNCPCLGDYPHIGADAHGIYLTTNEFPFSGGFNSAQIYALPKAALVAGSSTVQVVQLDTADYLLDGNPGFTVWPAVSPAGDVENDNRGTEYLLSSVAVFANSGNDSRLRVWALGNTSSLATANPNLTLLHDVVNVDTYGVPPVIKQKPGVAPLRDCLNDRALPTPFGIGCWNYLTTNQPAVTETLVPLDPNDSRMQQVFFTANRLYGALDTVVTVGGKEQAGVAYYVLKPNVSGNRVSASVFRQGKLAFANNSVTRPAIAALPNGKGLIGFTLVGDDHFPSAAYIRFSNAKGHRGNPVKIVGIGKGPDDEFGGYNAFGLSGGRWGDYAAAAIDGDHIWIASEYIGQRCSLAEFTTPSNLFSCNGTRVALTNWGTRVSLIKP</sequence>
<keyword evidence="4" id="KW-1185">Reference proteome</keyword>
<dbReference type="EMBL" id="BAAAZE010000010">
    <property type="protein sequence ID" value="GAA4027864.1"/>
    <property type="molecule type" value="Genomic_DNA"/>
</dbReference>
<evidence type="ECO:0000256" key="2">
    <source>
        <dbReference type="SAM" id="SignalP"/>
    </source>
</evidence>
<reference evidence="4" key="1">
    <citation type="journal article" date="2019" name="Int. J. Syst. Evol. Microbiol.">
        <title>The Global Catalogue of Microorganisms (GCM) 10K type strain sequencing project: providing services to taxonomists for standard genome sequencing and annotation.</title>
        <authorList>
            <consortium name="The Broad Institute Genomics Platform"/>
            <consortium name="The Broad Institute Genome Sequencing Center for Infectious Disease"/>
            <person name="Wu L."/>
            <person name="Ma J."/>
        </authorList>
    </citation>
    <scope>NUCLEOTIDE SEQUENCE [LARGE SCALE GENOMIC DNA]</scope>
    <source>
        <strain evidence="4">JCM 16673</strain>
    </source>
</reference>
<dbReference type="Proteomes" id="UP001501353">
    <property type="component" value="Unassembled WGS sequence"/>
</dbReference>
<keyword evidence="2" id="KW-0732">Signal</keyword>
<feature type="signal peptide" evidence="2">
    <location>
        <begin position="1"/>
        <end position="24"/>
    </location>
</feature>
<feature type="compositionally biased region" description="Acidic residues" evidence="1">
    <location>
        <begin position="109"/>
        <end position="123"/>
    </location>
</feature>
<comment type="caution">
    <text evidence="3">The sequence shown here is derived from an EMBL/GenBank/DDBJ whole genome shotgun (WGS) entry which is preliminary data.</text>
</comment>
<feature type="chain" id="PRO_5046256884" evidence="2">
    <location>
        <begin position="25"/>
        <end position="669"/>
    </location>
</feature>
<evidence type="ECO:0000313" key="3">
    <source>
        <dbReference type="EMBL" id="GAA4027864.1"/>
    </source>
</evidence>